<gene>
    <name evidence="1" type="ORF">GO495_28265</name>
</gene>
<evidence type="ECO:0000313" key="2">
    <source>
        <dbReference type="Proteomes" id="UP000468388"/>
    </source>
</evidence>
<dbReference type="RefSeq" id="WP_157303313.1">
    <property type="nucleotide sequence ID" value="NZ_BAAAZB010000036.1"/>
</dbReference>
<dbReference type="Pfam" id="PF19265">
    <property type="entry name" value="DUF5908"/>
    <property type="match status" value="1"/>
</dbReference>
<evidence type="ECO:0000313" key="1">
    <source>
        <dbReference type="EMBL" id="MVT44522.1"/>
    </source>
</evidence>
<organism evidence="1 2">
    <name type="scientific">Chitinophaga oryziterrae</name>
    <dbReference type="NCBI Taxonomy" id="1031224"/>
    <lineage>
        <taxon>Bacteria</taxon>
        <taxon>Pseudomonadati</taxon>
        <taxon>Bacteroidota</taxon>
        <taxon>Chitinophagia</taxon>
        <taxon>Chitinophagales</taxon>
        <taxon>Chitinophagaceae</taxon>
        <taxon>Chitinophaga</taxon>
    </lineage>
</organism>
<dbReference type="EMBL" id="WRXO01000011">
    <property type="protein sequence ID" value="MVT44522.1"/>
    <property type="molecule type" value="Genomic_DNA"/>
</dbReference>
<sequence>MPLEIRELVIKVTIESNTTQRTQMPDENYLQALKASIVKECMENILQRIDNTDER</sequence>
<dbReference type="OrthoDB" id="680098at2"/>
<dbReference type="AlphaFoldDB" id="A0A6N8JK14"/>
<name>A0A6N8JK14_9BACT</name>
<comment type="caution">
    <text evidence="1">The sequence shown here is derived from an EMBL/GenBank/DDBJ whole genome shotgun (WGS) entry which is preliminary data.</text>
</comment>
<keyword evidence="2" id="KW-1185">Reference proteome</keyword>
<protein>
    <submittedName>
        <fullName evidence="1">Uncharacterized protein</fullName>
    </submittedName>
</protein>
<reference evidence="1 2" key="1">
    <citation type="submission" date="2019-12" db="EMBL/GenBank/DDBJ databases">
        <title>The draft genomic sequence of strain Chitinophaga oryziterrae JCM 16595.</title>
        <authorList>
            <person name="Zhang X."/>
        </authorList>
    </citation>
    <scope>NUCLEOTIDE SEQUENCE [LARGE SCALE GENOMIC DNA]</scope>
    <source>
        <strain evidence="1 2">JCM 16595</strain>
    </source>
</reference>
<dbReference type="Proteomes" id="UP000468388">
    <property type="component" value="Unassembled WGS sequence"/>
</dbReference>
<accession>A0A6N8JK14</accession>
<dbReference type="InterPro" id="IPR045459">
    <property type="entry name" value="DUF5908"/>
</dbReference>
<proteinExistence type="predicted"/>